<feature type="chain" id="PRO_5036050238" evidence="1">
    <location>
        <begin position="25"/>
        <end position="332"/>
    </location>
</feature>
<dbReference type="EMBL" id="CABVHK010000001">
    <property type="protein sequence ID" value="VVM37192.1"/>
    <property type="molecule type" value="Genomic_DNA"/>
</dbReference>
<evidence type="ECO:0000313" key="5">
    <source>
        <dbReference type="EMBL" id="VVM94971.1"/>
    </source>
</evidence>
<dbReference type="Proteomes" id="UP000326953">
    <property type="component" value="Unassembled WGS sequence"/>
</dbReference>
<dbReference type="Proteomes" id="UP000381378">
    <property type="component" value="Unassembled WGS sequence"/>
</dbReference>
<dbReference type="EMBL" id="CABVHK010000009">
    <property type="protein sequence ID" value="VVM94971.1"/>
    <property type="molecule type" value="Genomic_DNA"/>
</dbReference>
<evidence type="ECO:0000313" key="2">
    <source>
        <dbReference type="EMBL" id="PRW91949.1"/>
    </source>
</evidence>
<dbReference type="AlphaFoldDB" id="A0A2T0I9E4"/>
<proteinExistence type="predicted"/>
<dbReference type="Proteomes" id="UP000239731">
    <property type="component" value="Unassembled WGS sequence"/>
</dbReference>
<dbReference type="RefSeq" id="WP_032904495.1">
    <property type="nucleotide sequence ID" value="NZ_CABVGX010000012.1"/>
</dbReference>
<organism evidence="2 7">
    <name type="scientific">Pseudomonas fluorescens</name>
    <dbReference type="NCBI Taxonomy" id="294"/>
    <lineage>
        <taxon>Bacteria</taxon>
        <taxon>Pseudomonadati</taxon>
        <taxon>Pseudomonadota</taxon>
        <taxon>Gammaproteobacteria</taxon>
        <taxon>Pseudomonadales</taxon>
        <taxon>Pseudomonadaceae</taxon>
        <taxon>Pseudomonas</taxon>
    </lineage>
</organism>
<dbReference type="EMBL" id="CABVJF010000014">
    <property type="protein sequence ID" value="VVQ11233.1"/>
    <property type="molecule type" value="Genomic_DNA"/>
</dbReference>
<evidence type="ECO:0000313" key="8">
    <source>
        <dbReference type="Proteomes" id="UP000325607"/>
    </source>
</evidence>
<reference evidence="2 7" key="1">
    <citation type="submission" date="2018-03" db="EMBL/GenBank/DDBJ databases">
        <title>Blue discolouration in mozzarella cheese caused by Pseudomonas fluorescens.</title>
        <authorList>
            <person name="Chiesa F."/>
            <person name="Dalmasso A."/>
            <person name="Lomonaco S."/>
        </authorList>
    </citation>
    <scope>NUCLEOTIDE SEQUENCE [LARGE SCALE GENOMIC DNA]</scope>
    <source>
        <strain evidence="2 7">11293</strain>
    </source>
</reference>
<feature type="signal peptide" evidence="1">
    <location>
        <begin position="1"/>
        <end position="24"/>
    </location>
</feature>
<dbReference type="Pfam" id="PF13557">
    <property type="entry name" value="Phenol_MetA_deg"/>
    <property type="match status" value="1"/>
</dbReference>
<dbReference type="Proteomes" id="UP000325607">
    <property type="component" value="Unassembled WGS sequence"/>
</dbReference>
<dbReference type="EMBL" id="PVUH01000010">
    <property type="protein sequence ID" value="PRW91949.1"/>
    <property type="molecule type" value="Genomic_DNA"/>
</dbReference>
<evidence type="ECO:0000313" key="7">
    <source>
        <dbReference type="Proteomes" id="UP000239731"/>
    </source>
</evidence>
<reference evidence="8 9" key="2">
    <citation type="submission" date="2019-09" db="EMBL/GenBank/DDBJ databases">
        <authorList>
            <person name="Chandra G."/>
            <person name="Truman W A."/>
        </authorList>
    </citation>
    <scope>NUCLEOTIDE SEQUENCE [LARGE SCALE GENOMIC DNA]</scope>
    <source>
        <strain evidence="4">PS645</strain>
        <strain evidence="3">PS662</strain>
        <strain evidence="6">PS928</strain>
    </source>
</reference>
<dbReference type="EMBL" id="CABVGX010000012">
    <property type="protein sequence ID" value="VVM74598.1"/>
    <property type="molecule type" value="Genomic_DNA"/>
</dbReference>
<evidence type="ECO:0000313" key="3">
    <source>
        <dbReference type="EMBL" id="VVM37192.1"/>
    </source>
</evidence>
<evidence type="ECO:0000313" key="9">
    <source>
        <dbReference type="Proteomes" id="UP000326953"/>
    </source>
</evidence>
<sequence>MNTIKKICPALLVLATLSSLETVAANGPPPPSVGEPNGINLGGTSFYDGFAGLPGFSFQQYLKYTSASSIRNNSGKEIKDFDNPKINVTSLINQLSYYSPNTIGAGAHLGWNIIVPIVSLDGDFGSNGPQLKDNATGVGDVTTGPLVQFDPIVDEHGRPIFVQRLALDVLLPVGKYDEHKDLNQGSNFYSINPYWAATWMPAPRWEVSWRLHYLQNFKNKDPASSSVQLFEGQPVRDTQAGKAAWINFTASYEVIPNVSVGLNGYYFKQISDDEVNGHRLADSREKVLGIGPGVFWKVGDGDGVWFNTYRETEVENRARNDYVVQVRYAHTF</sequence>
<name>A0A2T0I9E4_PSEFL</name>
<evidence type="ECO:0000256" key="1">
    <source>
        <dbReference type="SAM" id="SignalP"/>
    </source>
</evidence>
<dbReference type="InterPro" id="IPR025737">
    <property type="entry name" value="FApF"/>
</dbReference>
<evidence type="ECO:0000313" key="6">
    <source>
        <dbReference type="EMBL" id="VVQ11233.1"/>
    </source>
</evidence>
<dbReference type="GeneID" id="70104716"/>
<keyword evidence="1" id="KW-0732">Signal</keyword>
<gene>
    <name evidence="2" type="ORF">C7A10_16245</name>
    <name evidence="4" type="ORF">PS645_01941</name>
    <name evidence="3" type="ORF">PS662_00095</name>
    <name evidence="5" type="ORF">PS662_03032</name>
    <name evidence="6" type="ORF">PS928_03718</name>
</gene>
<evidence type="ECO:0000313" key="4">
    <source>
        <dbReference type="EMBL" id="VVM74598.1"/>
    </source>
</evidence>
<dbReference type="OrthoDB" id="8639774at2"/>
<accession>A0A2T0I9E4</accession>
<protein>
    <submittedName>
        <fullName evidence="2">Phenol degradation protein meta</fullName>
    </submittedName>
</protein>